<evidence type="ECO:0000313" key="6">
    <source>
        <dbReference type="EMBL" id="PRR69003.1"/>
    </source>
</evidence>
<reference evidence="6 7" key="1">
    <citation type="submission" date="2018-03" db="EMBL/GenBank/DDBJ databases">
        <title>Genome sequence of Moorella humiferrea DSM 23265.</title>
        <authorList>
            <person name="Poehlein A."/>
            <person name="Daniel R."/>
        </authorList>
    </citation>
    <scope>NUCLEOTIDE SEQUENCE [LARGE SCALE GENOMIC DNA]</scope>
    <source>
        <strain evidence="6 7">DSM 23265</strain>
    </source>
</reference>
<dbReference type="Proteomes" id="UP000238415">
    <property type="component" value="Unassembled WGS sequence"/>
</dbReference>
<keyword evidence="7" id="KW-1185">Reference proteome</keyword>
<sequence>MAVRVDEEKCTGCGSCVDVCPVEAITVDGVAVVNADECLECGTCVEECPNGALSLD</sequence>
<keyword evidence="4" id="KW-0411">Iron-sulfur</keyword>
<proteinExistence type="predicted"/>
<dbReference type="InterPro" id="IPR017896">
    <property type="entry name" value="4Fe4S_Fe-S-bd"/>
</dbReference>
<evidence type="ECO:0000256" key="2">
    <source>
        <dbReference type="ARBA" id="ARBA00022723"/>
    </source>
</evidence>
<dbReference type="Gene3D" id="3.30.70.20">
    <property type="match status" value="2"/>
</dbReference>
<dbReference type="InterPro" id="IPR017900">
    <property type="entry name" value="4Fe4S_Fe_S_CS"/>
</dbReference>
<feature type="domain" description="4Fe-4S ferredoxin-type" evidence="5">
    <location>
        <begin position="1"/>
        <end position="30"/>
    </location>
</feature>
<name>A0A2T0AKE4_9FIRM</name>
<evidence type="ECO:0000256" key="1">
    <source>
        <dbReference type="ARBA" id="ARBA00022485"/>
    </source>
</evidence>
<dbReference type="GO" id="GO:0051539">
    <property type="term" value="F:4 iron, 4 sulfur cluster binding"/>
    <property type="evidence" value="ECO:0007669"/>
    <property type="project" value="UniProtKB-KW"/>
</dbReference>
<evidence type="ECO:0000256" key="4">
    <source>
        <dbReference type="ARBA" id="ARBA00023014"/>
    </source>
</evidence>
<dbReference type="GO" id="GO:0046872">
    <property type="term" value="F:metal ion binding"/>
    <property type="evidence" value="ECO:0007669"/>
    <property type="project" value="UniProtKB-KW"/>
</dbReference>
<organism evidence="6 7">
    <name type="scientific">Neomoorella humiferrea</name>
    <dbReference type="NCBI Taxonomy" id="676965"/>
    <lineage>
        <taxon>Bacteria</taxon>
        <taxon>Bacillati</taxon>
        <taxon>Bacillota</taxon>
        <taxon>Clostridia</taxon>
        <taxon>Neomoorellales</taxon>
        <taxon>Neomoorellaceae</taxon>
        <taxon>Neomoorella</taxon>
    </lineage>
</organism>
<dbReference type="SUPFAM" id="SSF54862">
    <property type="entry name" value="4Fe-4S ferredoxins"/>
    <property type="match status" value="1"/>
</dbReference>
<dbReference type="PROSITE" id="PS00198">
    <property type="entry name" value="4FE4S_FER_1"/>
    <property type="match status" value="2"/>
</dbReference>
<comment type="caution">
    <text evidence="6">The sequence shown here is derived from an EMBL/GenBank/DDBJ whole genome shotgun (WGS) entry which is preliminary data.</text>
</comment>
<dbReference type="RefSeq" id="WP_106006447.1">
    <property type="nucleotide sequence ID" value="NZ_CP136418.1"/>
</dbReference>
<keyword evidence="1" id="KW-0004">4Fe-4S</keyword>
<keyword evidence="3" id="KW-0408">Iron</keyword>
<evidence type="ECO:0000256" key="3">
    <source>
        <dbReference type="ARBA" id="ARBA00023004"/>
    </source>
</evidence>
<evidence type="ECO:0000313" key="7">
    <source>
        <dbReference type="Proteomes" id="UP000238415"/>
    </source>
</evidence>
<accession>A0A2T0AKE4</accession>
<feature type="domain" description="4Fe-4S ferredoxin-type" evidence="5">
    <location>
        <begin position="31"/>
        <end position="56"/>
    </location>
</feature>
<dbReference type="PANTHER" id="PTHR43687:SF1">
    <property type="entry name" value="FERREDOXIN III"/>
    <property type="match status" value="1"/>
</dbReference>
<keyword evidence="2" id="KW-0479">Metal-binding</keyword>
<evidence type="ECO:0000259" key="5">
    <source>
        <dbReference type="PROSITE" id="PS51379"/>
    </source>
</evidence>
<dbReference type="EMBL" id="PVXM01000058">
    <property type="protein sequence ID" value="PRR69003.1"/>
    <property type="molecule type" value="Genomic_DNA"/>
</dbReference>
<gene>
    <name evidence="6" type="ORF">MOHU_25320</name>
</gene>
<dbReference type="PROSITE" id="PS51379">
    <property type="entry name" value="4FE4S_FER_2"/>
    <property type="match status" value="2"/>
</dbReference>
<protein>
    <submittedName>
        <fullName evidence="6">Ferredoxin-2</fullName>
    </submittedName>
</protein>
<dbReference type="PANTHER" id="PTHR43687">
    <property type="entry name" value="ADENYLYLSULFATE REDUCTASE, BETA SUBUNIT"/>
    <property type="match status" value="1"/>
</dbReference>
<dbReference type="AlphaFoldDB" id="A0A2T0AKE4"/>
<dbReference type="InterPro" id="IPR050572">
    <property type="entry name" value="Fe-S_Ferredoxin"/>
</dbReference>
<dbReference type="Pfam" id="PF13237">
    <property type="entry name" value="Fer4_10"/>
    <property type="match status" value="1"/>
</dbReference>